<dbReference type="Pfam" id="PF11823">
    <property type="entry name" value="Se_S_carrier"/>
    <property type="match status" value="1"/>
</dbReference>
<evidence type="ECO:0000313" key="3">
    <source>
        <dbReference type="Proteomes" id="UP000339249"/>
    </source>
</evidence>
<evidence type="ECO:0000259" key="1">
    <source>
        <dbReference type="Pfam" id="PF11823"/>
    </source>
</evidence>
<dbReference type="AlphaFoldDB" id="A0A4U9DCK1"/>
<accession>A0A4U9DCK1</accession>
<organism evidence="2 3">
    <name type="scientific">Raoultella terrigena</name>
    <name type="common">Klebsiella terrigena</name>
    <dbReference type="NCBI Taxonomy" id="577"/>
    <lineage>
        <taxon>Bacteria</taxon>
        <taxon>Pseudomonadati</taxon>
        <taxon>Pseudomonadota</taxon>
        <taxon>Gammaproteobacteria</taxon>
        <taxon>Enterobacterales</taxon>
        <taxon>Enterobacteriaceae</taxon>
        <taxon>Klebsiella/Raoultella group</taxon>
        <taxon>Raoultella</taxon>
    </lineage>
</organism>
<protein>
    <submittedName>
        <fullName evidence="2">Protein of uncharacterized function (DUF3343)</fullName>
    </submittedName>
</protein>
<gene>
    <name evidence="2" type="ORF">NCTC9185_05757</name>
</gene>
<name>A0A4U9DCK1_RAOTE</name>
<proteinExistence type="predicted"/>
<dbReference type="EMBL" id="CABDVU010000001">
    <property type="protein sequence ID" value="VTN13715.1"/>
    <property type="molecule type" value="Genomic_DNA"/>
</dbReference>
<dbReference type="InterPro" id="IPR021778">
    <property type="entry name" value="Se/S_carrier-like"/>
</dbReference>
<evidence type="ECO:0000313" key="2">
    <source>
        <dbReference type="EMBL" id="VTN13715.1"/>
    </source>
</evidence>
<feature type="domain" description="Putative Se/S carrier protein-like" evidence="1">
    <location>
        <begin position="3"/>
        <end position="48"/>
    </location>
</feature>
<dbReference type="Proteomes" id="UP000339249">
    <property type="component" value="Unassembled WGS sequence"/>
</dbReference>
<reference evidence="2 3" key="1">
    <citation type="submission" date="2019-04" db="EMBL/GenBank/DDBJ databases">
        <authorList>
            <consortium name="Pathogen Informatics"/>
        </authorList>
    </citation>
    <scope>NUCLEOTIDE SEQUENCE [LARGE SCALE GENOMIC DNA]</scope>
    <source>
        <strain evidence="2 3">NCTC9185</strain>
    </source>
</reference>
<sequence>MTEYLFLFHSTPGVVRTRKALQVAGIAFQVKDIPRQLRGGCGLCISLRCLPGEGAAVGHSRRHGGDLSLRRRRVALYRTFPA</sequence>